<keyword evidence="2" id="KW-0812">Transmembrane</keyword>
<keyword evidence="2" id="KW-0472">Membrane</keyword>
<dbReference type="EMBL" id="JBIAFP010000006">
    <property type="protein sequence ID" value="MFE9225390.1"/>
    <property type="molecule type" value="Genomic_DNA"/>
</dbReference>
<keyword evidence="4" id="KW-1185">Reference proteome</keyword>
<evidence type="ECO:0000256" key="2">
    <source>
        <dbReference type="SAM" id="Phobius"/>
    </source>
</evidence>
<sequence>MAESKMGAEEEAAIAAYREALRGFTEALTLLHISCGAPSYRDMGRASVTPKLTGAGLNEALTGRRLPSQAALLEFVRVVRVLAPEQSAATLPSHAKLVEEWSGRWQKTKLLQRQAQAPLQHLRASVNDTLHMAEQDAEKTRSQAREEAAGLLDSARTEAERLRAQAREDAQELLRQARQDAAVLSRSKDGQASPGRGDVVETRTGWARRVAGRIPRRRVLPVLVAGAVVLTGSAVYIGLDAFGGYKPGRCTSALDRPSAVMVAHAGQARSGGTVEQVAEQRLPESFITILPGGAPFAGSPSPSPALSSSSSPTPASDASSSGSPSPSASASRHPTKGATASAKTGSRCH</sequence>
<feature type="region of interest" description="Disordered" evidence="1">
    <location>
        <begin position="178"/>
        <end position="200"/>
    </location>
</feature>
<dbReference type="RefSeq" id="WP_358286603.1">
    <property type="nucleotide sequence ID" value="NZ_JBEYGJ010000027.1"/>
</dbReference>
<evidence type="ECO:0000313" key="3">
    <source>
        <dbReference type="EMBL" id="MFE9225390.1"/>
    </source>
</evidence>
<feature type="region of interest" description="Disordered" evidence="1">
    <location>
        <begin position="134"/>
        <end position="153"/>
    </location>
</feature>
<evidence type="ECO:0000313" key="4">
    <source>
        <dbReference type="Proteomes" id="UP001601288"/>
    </source>
</evidence>
<feature type="compositionally biased region" description="Basic and acidic residues" evidence="1">
    <location>
        <begin position="134"/>
        <end position="148"/>
    </location>
</feature>
<name>A0ABW6LA93_9ACTN</name>
<evidence type="ECO:0000256" key="1">
    <source>
        <dbReference type="SAM" id="MobiDB-lite"/>
    </source>
</evidence>
<protein>
    <submittedName>
        <fullName evidence="3">DivIVA domain-containing protein</fullName>
    </submittedName>
</protein>
<dbReference type="Proteomes" id="UP001601288">
    <property type="component" value="Unassembled WGS sequence"/>
</dbReference>
<reference evidence="3 4" key="1">
    <citation type="submission" date="2024-10" db="EMBL/GenBank/DDBJ databases">
        <title>The Natural Products Discovery Center: Release of the First 8490 Sequenced Strains for Exploring Actinobacteria Biosynthetic Diversity.</title>
        <authorList>
            <person name="Kalkreuter E."/>
            <person name="Kautsar S.A."/>
            <person name="Yang D."/>
            <person name="Bader C.D."/>
            <person name="Teijaro C.N."/>
            <person name="Fluegel L."/>
            <person name="Davis C.M."/>
            <person name="Simpson J.R."/>
            <person name="Lauterbach L."/>
            <person name="Steele A.D."/>
            <person name="Gui C."/>
            <person name="Meng S."/>
            <person name="Li G."/>
            <person name="Viehrig K."/>
            <person name="Ye F."/>
            <person name="Su P."/>
            <person name="Kiefer A.F."/>
            <person name="Nichols A."/>
            <person name="Cepeda A.J."/>
            <person name="Yan W."/>
            <person name="Fan B."/>
            <person name="Jiang Y."/>
            <person name="Adhikari A."/>
            <person name="Zheng C.-J."/>
            <person name="Schuster L."/>
            <person name="Cowan T.M."/>
            <person name="Smanski M.J."/>
            <person name="Chevrette M.G."/>
            <person name="De Carvalho L.P.S."/>
            <person name="Shen B."/>
        </authorList>
    </citation>
    <scope>NUCLEOTIDE SEQUENCE [LARGE SCALE GENOMIC DNA]</scope>
    <source>
        <strain evidence="3 4">NPDC007066</strain>
    </source>
</reference>
<dbReference type="CDD" id="cd06503">
    <property type="entry name" value="ATP-synt_Fo_b"/>
    <property type="match status" value="1"/>
</dbReference>
<organism evidence="3 4">
    <name type="scientific">Streptomyces massasporeus</name>
    <dbReference type="NCBI Taxonomy" id="67324"/>
    <lineage>
        <taxon>Bacteria</taxon>
        <taxon>Bacillati</taxon>
        <taxon>Actinomycetota</taxon>
        <taxon>Actinomycetes</taxon>
        <taxon>Kitasatosporales</taxon>
        <taxon>Streptomycetaceae</taxon>
        <taxon>Streptomyces</taxon>
    </lineage>
</organism>
<comment type="caution">
    <text evidence="3">The sequence shown here is derived from an EMBL/GenBank/DDBJ whole genome shotgun (WGS) entry which is preliminary data.</text>
</comment>
<feature type="transmembrane region" description="Helical" evidence="2">
    <location>
        <begin position="219"/>
        <end position="239"/>
    </location>
</feature>
<feature type="region of interest" description="Disordered" evidence="1">
    <location>
        <begin position="289"/>
        <end position="349"/>
    </location>
</feature>
<proteinExistence type="predicted"/>
<feature type="compositionally biased region" description="Low complexity" evidence="1">
    <location>
        <begin position="291"/>
        <end position="331"/>
    </location>
</feature>
<keyword evidence="2" id="KW-1133">Transmembrane helix</keyword>
<dbReference type="Gene3D" id="1.20.5.2950">
    <property type="match status" value="1"/>
</dbReference>
<accession>A0ABW6LA93</accession>
<gene>
    <name evidence="3" type="ORF">ACFYM3_12280</name>
</gene>